<dbReference type="InterPro" id="IPR003615">
    <property type="entry name" value="HNH_nuc"/>
</dbReference>
<reference evidence="5" key="1">
    <citation type="submission" date="2021-03" db="EMBL/GenBank/DDBJ databases">
        <authorList>
            <consortium name="Genoscope - CEA"/>
            <person name="William W."/>
        </authorList>
    </citation>
    <scope>NUCLEOTIDE SEQUENCE</scope>
    <source>
        <strain evidence="5">Doubled-haploid Pahang</strain>
    </source>
</reference>
<dbReference type="Pfam" id="PF00176">
    <property type="entry name" value="SNF2-rel_dom"/>
    <property type="match status" value="1"/>
</dbReference>
<dbReference type="PANTHER" id="PTHR45766:SF5">
    <property type="entry name" value="SNF2 DOMAIN-CONTAINING PROTEIN _ HELICASE DOMAIN-CONTAINING PROTEIN _ HNH ENDONUCLEASE DOMAIN-CONTAINING PROTEIN"/>
    <property type="match status" value="1"/>
</dbReference>
<dbReference type="GO" id="GO:0008270">
    <property type="term" value="F:zinc ion binding"/>
    <property type="evidence" value="ECO:0007669"/>
    <property type="project" value="InterPro"/>
</dbReference>
<evidence type="ECO:0000259" key="3">
    <source>
        <dbReference type="PROSITE" id="PS51192"/>
    </source>
</evidence>
<name>A0A8D7AZI0_MUSAM</name>
<dbReference type="InterPro" id="IPR038718">
    <property type="entry name" value="SNF2-like_sf"/>
</dbReference>
<dbReference type="GO" id="GO:0003676">
    <property type="term" value="F:nucleic acid binding"/>
    <property type="evidence" value="ECO:0007669"/>
    <property type="project" value="InterPro"/>
</dbReference>
<dbReference type="SMART" id="SM00490">
    <property type="entry name" value="HELICc"/>
    <property type="match status" value="1"/>
</dbReference>
<dbReference type="Pfam" id="PF01844">
    <property type="entry name" value="HNH"/>
    <property type="match status" value="1"/>
</dbReference>
<protein>
    <submittedName>
        <fullName evidence="5">(wild Malaysian banana) hypothetical protein</fullName>
    </submittedName>
</protein>
<dbReference type="GO" id="GO:0016787">
    <property type="term" value="F:hydrolase activity"/>
    <property type="evidence" value="ECO:0007669"/>
    <property type="project" value="UniProtKB-KW"/>
</dbReference>
<keyword evidence="1" id="KW-0378">Hydrolase</keyword>
<feature type="coiled-coil region" evidence="2">
    <location>
        <begin position="1"/>
        <end position="29"/>
    </location>
</feature>
<gene>
    <name evidence="5" type="ORF">GSMUA_26480.1</name>
</gene>
<sequence>MQITEEQRRRAEANRLAALEKRKRAAEVADVESWKLSKCRNMPSPATVEAAVTLRPLSPFRAVFEICSPDEFSVTPEPLQGSWFPGEADCLQIIETCVSSVVPFYLTLSQGGRRTSVFKLSDYDSVLRCIKKLAVVELQEIPYTTRLVVEKFSQSVGSWWVPCMEGHRTEEQVDELLGKLPRSLRNALLPFQLEGVRFALRRGGRCLIADEMGLGKTIQAISVASCFSDEGPVLIVCPAVLRFSWAEELEHWLPTLLPKDIHLVFGHRDNLDYLERHPKVVVVSYTMLNRLQKTMLERNWSLMIVDESHNVRCTKKQMESEETKSVLALAAKIKRIILLSGTPSLSRPYDIYHQINMLWPGLLGKDKYEFAKSYCSVKLVQRSHGVVFKDFSKGIRLGELNILLGQTVMVRRLKEHVLTQLPPKRRQIVWVVLKAADILLATSSCSTSGTMVMDGESRKESFVDCFSDQDKCDGDQKLEKYDACPGTECRKSQKHLSHQEIGIAKLSGFREWFSNHFIFRESEDVDSVEMGLCSQKTIIFAHHLKVLDGIQAFICEKGIKFVRLDGNVLGRERKHAVETFRFSTEVMIAIIGITVGSCGLDFSSSQNVIFLELPETSAEMIQAEDRAHRQGQSNAVNIYIFCAKGTSDESRWLHLNKSFFCCSSMTNGKKYAIKQIEVGSVLHLKYNDNSLSDSSMGISTVDLIDKSDTGTVKQTMQAIEMYNITAQGNESSVQHNQTTKDHDMDGEEHSLIHENQNIDGHGEHTEQSNTDSICKTIKSYNDTQFDLLENSAFEEKLLSGMSNDVEVVVSEPVIVDEHYNTQAEWLRFEVSQYTGRVHLYICIPGTDERPRPVFENFRPEELKSILVSAGNTFKEASPETLKTNPAYWNVIKKFFEEWNGLRPIERNKLLGKPLQLPLIAELCYLKDSINHVHGGLLRGGSNRRVTPLSDISCPLPENSFWKKITLHHGAAKEREYKQAWTTEDVPLCKLCQDPCNGKLAKAPEYFEDLFCNLSCFQEYRIRTSRSALREALFQIENGVCTHCKLDCHELVKCIRPLSKSRRKEYIEKVAPKLAQKKKLLDKLVHEPTEGNAWHADHIIPVYKGGGECSLENMRTLCVACHSEVTMAQQDERRLERMQAKKQLKIAMKELENIKPFNSTADVSIRLLNLIWKFIFSFFFHFVNSRINREPMNFYVNSASILHKLNIEKC</sequence>
<dbReference type="GO" id="GO:0005524">
    <property type="term" value="F:ATP binding"/>
    <property type="evidence" value="ECO:0007669"/>
    <property type="project" value="InterPro"/>
</dbReference>
<dbReference type="InterPro" id="IPR014001">
    <property type="entry name" value="Helicase_ATP-bd"/>
</dbReference>
<dbReference type="EMBL" id="HG996473">
    <property type="protein sequence ID" value="CAG1857990.1"/>
    <property type="molecule type" value="Genomic_DNA"/>
</dbReference>
<dbReference type="PANTHER" id="PTHR45766">
    <property type="entry name" value="DNA ANNEALING HELICASE AND ENDONUCLEASE ZRANB3 FAMILY MEMBER"/>
    <property type="match status" value="1"/>
</dbReference>
<dbReference type="GO" id="GO:0004519">
    <property type="term" value="F:endonuclease activity"/>
    <property type="evidence" value="ECO:0007669"/>
    <property type="project" value="InterPro"/>
</dbReference>
<dbReference type="Pfam" id="PF00271">
    <property type="entry name" value="Helicase_C"/>
    <property type="match status" value="1"/>
</dbReference>
<dbReference type="CDD" id="cd18010">
    <property type="entry name" value="DEXHc_HARP_SMARCAL1"/>
    <property type="match status" value="1"/>
</dbReference>
<dbReference type="PROSITE" id="PS51194">
    <property type="entry name" value="HELICASE_CTER"/>
    <property type="match status" value="1"/>
</dbReference>
<evidence type="ECO:0000256" key="1">
    <source>
        <dbReference type="ARBA" id="ARBA00022801"/>
    </source>
</evidence>
<dbReference type="CDD" id="cd18793">
    <property type="entry name" value="SF2_C_SNF"/>
    <property type="match status" value="1"/>
</dbReference>
<dbReference type="InterPro" id="IPR049730">
    <property type="entry name" value="SNF2/RAD54-like_C"/>
</dbReference>
<dbReference type="Gene3D" id="1.10.30.50">
    <property type="match status" value="1"/>
</dbReference>
<evidence type="ECO:0000256" key="2">
    <source>
        <dbReference type="SAM" id="Coils"/>
    </source>
</evidence>
<keyword evidence="2" id="KW-0175">Coiled coil</keyword>
<accession>A0A8D7AZI0</accession>
<dbReference type="Gene3D" id="3.40.50.300">
    <property type="entry name" value="P-loop containing nucleotide triphosphate hydrolases"/>
    <property type="match status" value="1"/>
</dbReference>
<feature type="domain" description="Helicase ATP-binding" evidence="3">
    <location>
        <begin position="197"/>
        <end position="361"/>
    </location>
</feature>
<dbReference type="SMART" id="SM00487">
    <property type="entry name" value="DEXDc"/>
    <property type="match status" value="1"/>
</dbReference>
<dbReference type="CDD" id="cd00085">
    <property type="entry name" value="HNHc"/>
    <property type="match status" value="1"/>
</dbReference>
<dbReference type="InterPro" id="IPR001650">
    <property type="entry name" value="Helicase_C-like"/>
</dbReference>
<dbReference type="PROSITE" id="PS51192">
    <property type="entry name" value="HELICASE_ATP_BIND_1"/>
    <property type="match status" value="1"/>
</dbReference>
<dbReference type="Gene3D" id="3.40.50.10810">
    <property type="entry name" value="Tandem AAA-ATPase domain"/>
    <property type="match status" value="1"/>
</dbReference>
<dbReference type="FunFam" id="3.40.50.10810:FF:000065">
    <property type="entry name" value="SNF2 DNA repair protein, putative"/>
    <property type="match status" value="1"/>
</dbReference>
<organism evidence="5">
    <name type="scientific">Musa acuminata subsp. malaccensis</name>
    <name type="common">Wild banana</name>
    <name type="synonym">Musa malaccensis</name>
    <dbReference type="NCBI Taxonomy" id="214687"/>
    <lineage>
        <taxon>Eukaryota</taxon>
        <taxon>Viridiplantae</taxon>
        <taxon>Streptophyta</taxon>
        <taxon>Embryophyta</taxon>
        <taxon>Tracheophyta</taxon>
        <taxon>Spermatophyta</taxon>
        <taxon>Magnoliopsida</taxon>
        <taxon>Liliopsida</taxon>
        <taxon>Zingiberales</taxon>
        <taxon>Musaceae</taxon>
        <taxon>Musa</taxon>
    </lineage>
</organism>
<feature type="domain" description="Helicase C-terminal" evidence="4">
    <location>
        <begin position="524"/>
        <end position="677"/>
    </location>
</feature>
<dbReference type="SMART" id="SM00507">
    <property type="entry name" value="HNHc"/>
    <property type="match status" value="1"/>
</dbReference>
<dbReference type="SUPFAM" id="SSF52540">
    <property type="entry name" value="P-loop containing nucleoside triphosphate hydrolases"/>
    <property type="match status" value="2"/>
</dbReference>
<dbReference type="InterPro" id="IPR002711">
    <property type="entry name" value="HNH"/>
</dbReference>
<evidence type="ECO:0000313" key="5">
    <source>
        <dbReference type="EMBL" id="CAG1857990.1"/>
    </source>
</evidence>
<dbReference type="AlphaFoldDB" id="A0A8D7AZI0"/>
<dbReference type="InterPro" id="IPR000330">
    <property type="entry name" value="SNF2_N"/>
</dbReference>
<dbReference type="InterPro" id="IPR027417">
    <property type="entry name" value="P-loop_NTPase"/>
</dbReference>
<proteinExistence type="predicted"/>
<evidence type="ECO:0000259" key="4">
    <source>
        <dbReference type="PROSITE" id="PS51194"/>
    </source>
</evidence>